<keyword evidence="4 9" id="KW-0479">Metal-binding</keyword>
<keyword evidence="3 9" id="KW-0235">DNA replication</keyword>
<proteinExistence type="inferred from homology"/>
<dbReference type="FunFam" id="2.40.50.140:FF:000041">
    <property type="entry name" value="Replication protein A subunit"/>
    <property type="match status" value="1"/>
</dbReference>
<name>A0A7S1HTG2_9EUGL</name>
<evidence type="ECO:0000256" key="6">
    <source>
        <dbReference type="ARBA" id="ARBA00022833"/>
    </source>
</evidence>
<dbReference type="GO" id="GO:0005634">
    <property type="term" value="C:nucleus"/>
    <property type="evidence" value="ECO:0007669"/>
    <property type="project" value="UniProtKB-SubCell"/>
</dbReference>
<dbReference type="GO" id="GO:0006310">
    <property type="term" value="P:DNA recombination"/>
    <property type="evidence" value="ECO:0007669"/>
    <property type="project" value="InterPro"/>
</dbReference>
<dbReference type="GO" id="GO:0006281">
    <property type="term" value="P:DNA repair"/>
    <property type="evidence" value="ECO:0007669"/>
    <property type="project" value="InterPro"/>
</dbReference>
<evidence type="ECO:0000256" key="3">
    <source>
        <dbReference type="ARBA" id="ARBA00022705"/>
    </source>
</evidence>
<comment type="similarity">
    <text evidence="2 9">Belongs to the replication factor A protein 1 family.</text>
</comment>
<evidence type="ECO:0000256" key="1">
    <source>
        <dbReference type="ARBA" id="ARBA00004123"/>
    </source>
</evidence>
<accession>A0A7S1HTG2</accession>
<evidence type="ECO:0000259" key="11">
    <source>
        <dbReference type="Pfam" id="PF08646"/>
    </source>
</evidence>
<evidence type="ECO:0000259" key="12">
    <source>
        <dbReference type="Pfam" id="PF16900"/>
    </source>
</evidence>
<dbReference type="FunFam" id="2.40.50.140:FF:000064">
    <property type="entry name" value="Replication protein A subunit"/>
    <property type="match status" value="1"/>
</dbReference>
<keyword evidence="5 9" id="KW-0863">Zinc-finger</keyword>
<dbReference type="EMBL" id="HBGA01005098">
    <property type="protein sequence ID" value="CAD8990689.1"/>
    <property type="molecule type" value="Transcribed_RNA"/>
</dbReference>
<dbReference type="GO" id="GO:0003677">
    <property type="term" value="F:DNA binding"/>
    <property type="evidence" value="ECO:0007669"/>
    <property type="project" value="UniProtKB-KW"/>
</dbReference>
<feature type="domain" description="Replication protein A OB" evidence="12">
    <location>
        <begin position="141"/>
        <end position="237"/>
    </location>
</feature>
<protein>
    <recommendedName>
        <fullName evidence="9">Replication protein A subunit</fullName>
    </recommendedName>
</protein>
<dbReference type="Pfam" id="PF01336">
    <property type="entry name" value="tRNA_anti-codon"/>
    <property type="match status" value="1"/>
</dbReference>
<dbReference type="Gene3D" id="2.40.50.140">
    <property type="entry name" value="Nucleic acid-binding proteins"/>
    <property type="match status" value="3"/>
</dbReference>
<dbReference type="CDD" id="cd04476">
    <property type="entry name" value="RPA1_DBD_C"/>
    <property type="match status" value="1"/>
</dbReference>
<evidence type="ECO:0000256" key="4">
    <source>
        <dbReference type="ARBA" id="ARBA00022723"/>
    </source>
</evidence>
<dbReference type="InterPro" id="IPR031657">
    <property type="entry name" value="REPA_OB_2"/>
</dbReference>
<gene>
    <name evidence="13" type="ORF">EGYM00392_LOCUS1731</name>
</gene>
<evidence type="ECO:0000313" key="13">
    <source>
        <dbReference type="EMBL" id="CAD8990689.1"/>
    </source>
</evidence>
<dbReference type="FunFam" id="2.40.50.140:FF:000090">
    <property type="entry name" value="Replication protein A subunit"/>
    <property type="match status" value="1"/>
</dbReference>
<dbReference type="InterPro" id="IPR047192">
    <property type="entry name" value="Euk_RPA1_DBD_C"/>
</dbReference>
<dbReference type="PANTHER" id="PTHR47165:SF4">
    <property type="entry name" value="OS03G0429900 PROTEIN"/>
    <property type="match status" value="1"/>
</dbReference>
<evidence type="ECO:0000256" key="2">
    <source>
        <dbReference type="ARBA" id="ARBA00005690"/>
    </source>
</evidence>
<dbReference type="InterPro" id="IPR012340">
    <property type="entry name" value="NA-bd_OB-fold"/>
</dbReference>
<keyword evidence="8 9" id="KW-0539">Nucleus</keyword>
<sequence length="458" mass="50675">MQRWGQQSAAQSSTQMPIQPISSLSPFIGTRWSIKARVIDKSTIRTWNNARGSGQLFSMTLIDDQKDAIRATMFQEGVDKYYEKIQNEQVYIFSKGSVKNANKKFSTLTNDYELSLDGNSEIAPVADDNTIVRQKFTIVSIANLSNKEKNSSVDLCAVVSDIGEVSTIVTKAGESLKKRVLTLIDQSDAQVELTVWQDKAENLEATVGDLVAVKSARIGDWSGISLSLSSQGCVIVNPDIEQVQAVKQWLATKNGDLTASTTLTTKGGGGGGAFDERKTFSAIQEEGLGTRDDGKPDYLSVRATLTYIKQENMSYPACPVCNKKVMPVADGGDTYRCDKCEKNVEANHRYILQLTANDHTGSQWITAFQDVAEPFLGMDAKSLQQAQEQDSNFVANLCKQLCFSPYLMRIRAKEEMVLDEKRMKCGAMRLEKMNFKKESSLLLQEIGRYMTMSQGISA</sequence>
<dbReference type="AlphaFoldDB" id="A0A7S1HTG2"/>
<dbReference type="InterPro" id="IPR013955">
    <property type="entry name" value="Rep_factor-A_C"/>
</dbReference>
<dbReference type="Pfam" id="PF16900">
    <property type="entry name" value="REPA_OB_2"/>
    <property type="match status" value="1"/>
</dbReference>
<evidence type="ECO:0000256" key="9">
    <source>
        <dbReference type="RuleBase" id="RU364130"/>
    </source>
</evidence>
<organism evidence="13">
    <name type="scientific">Eutreptiella gymnastica</name>
    <dbReference type="NCBI Taxonomy" id="73025"/>
    <lineage>
        <taxon>Eukaryota</taxon>
        <taxon>Discoba</taxon>
        <taxon>Euglenozoa</taxon>
        <taxon>Euglenida</taxon>
        <taxon>Spirocuta</taxon>
        <taxon>Euglenophyceae</taxon>
        <taxon>Eutreptiales</taxon>
        <taxon>Eutreptiaceae</taxon>
        <taxon>Eutreptiella</taxon>
    </lineage>
</organism>
<dbReference type="InterPro" id="IPR004365">
    <property type="entry name" value="NA-bd_OB_tRNA"/>
</dbReference>
<comment type="subcellular location">
    <subcellularLocation>
        <location evidence="1 9">Nucleus</location>
    </subcellularLocation>
</comment>
<feature type="domain" description="OB" evidence="10">
    <location>
        <begin position="32"/>
        <end position="113"/>
    </location>
</feature>
<dbReference type="GO" id="GO:0008270">
    <property type="term" value="F:zinc ion binding"/>
    <property type="evidence" value="ECO:0007669"/>
    <property type="project" value="UniProtKB-KW"/>
</dbReference>
<evidence type="ECO:0000256" key="7">
    <source>
        <dbReference type="ARBA" id="ARBA00023125"/>
    </source>
</evidence>
<evidence type="ECO:0000259" key="10">
    <source>
        <dbReference type="Pfam" id="PF01336"/>
    </source>
</evidence>
<evidence type="ECO:0000256" key="5">
    <source>
        <dbReference type="ARBA" id="ARBA00022771"/>
    </source>
</evidence>
<dbReference type="CDD" id="cd04474">
    <property type="entry name" value="RPA1_DBD_A"/>
    <property type="match status" value="1"/>
</dbReference>
<keyword evidence="6 9" id="KW-0862">Zinc</keyword>
<comment type="subunit">
    <text evidence="9">Component of the heterotrimeric canonical replication protein A complex (RPA).</text>
</comment>
<dbReference type="NCBIfam" id="TIGR00617">
    <property type="entry name" value="rpa1"/>
    <property type="match status" value="1"/>
</dbReference>
<dbReference type="InterPro" id="IPR004591">
    <property type="entry name" value="Rfa1"/>
</dbReference>
<dbReference type="Pfam" id="PF08646">
    <property type="entry name" value="Rep_fac-A_C"/>
    <property type="match status" value="1"/>
</dbReference>
<dbReference type="SUPFAM" id="SSF50249">
    <property type="entry name" value="Nucleic acid-binding proteins"/>
    <property type="match status" value="3"/>
</dbReference>
<dbReference type="PANTHER" id="PTHR47165">
    <property type="entry name" value="OS03G0429900 PROTEIN"/>
    <property type="match status" value="1"/>
</dbReference>
<keyword evidence="7 9" id="KW-0238">DNA-binding</keyword>
<reference evidence="13" key="1">
    <citation type="submission" date="2021-01" db="EMBL/GenBank/DDBJ databases">
        <authorList>
            <person name="Corre E."/>
            <person name="Pelletier E."/>
            <person name="Niang G."/>
            <person name="Scheremetjew M."/>
            <person name="Finn R."/>
            <person name="Kale V."/>
            <person name="Holt S."/>
            <person name="Cochrane G."/>
            <person name="Meng A."/>
            <person name="Brown T."/>
            <person name="Cohen L."/>
        </authorList>
    </citation>
    <scope>NUCLEOTIDE SEQUENCE</scope>
    <source>
        <strain evidence="13">NIES-381</strain>
    </source>
</reference>
<dbReference type="CDD" id="cd04475">
    <property type="entry name" value="RPA1_DBD_B"/>
    <property type="match status" value="1"/>
</dbReference>
<feature type="domain" description="Replication factor A C-terminal" evidence="11">
    <location>
        <begin position="298"/>
        <end position="442"/>
    </location>
</feature>
<dbReference type="GO" id="GO:0006260">
    <property type="term" value="P:DNA replication"/>
    <property type="evidence" value="ECO:0007669"/>
    <property type="project" value="UniProtKB-KW"/>
</dbReference>
<evidence type="ECO:0000256" key="8">
    <source>
        <dbReference type="ARBA" id="ARBA00023242"/>
    </source>
</evidence>
<comment type="function">
    <text evidence="9">As part of the heterotrimeric replication protein A complex (RPA/RP-A), binds and stabilizes single-stranded DNA intermediates, that form during DNA replication or upon DNA stress. It prevents their reannealing and in parallel, recruits and activates different proteins and complexes involved in DNA metabolism. Thereby, it plays an essential role both in DNA replication and the cellular response to DNA damage.</text>
</comment>